<dbReference type="EMBL" id="MJIE01000001">
    <property type="protein sequence ID" value="OLR56650.1"/>
    <property type="molecule type" value="Genomic_DNA"/>
</dbReference>
<dbReference type="GO" id="GO:0006313">
    <property type="term" value="P:DNA transposition"/>
    <property type="evidence" value="ECO:0007669"/>
    <property type="project" value="InterPro"/>
</dbReference>
<keyword evidence="3" id="KW-1185">Reference proteome</keyword>
<reference evidence="2 3" key="1">
    <citation type="journal article" date="2016" name="Appl. Environ. Microbiol.">
        <title>Function and Phylogeny of Bacterial Butyryl Coenzyme A:Acetate Transferases and Their Diversity in the Proximal Colon of Swine.</title>
        <authorList>
            <person name="Trachsel J."/>
            <person name="Bayles D.O."/>
            <person name="Looft T."/>
            <person name="Levine U.Y."/>
            <person name="Allen H.K."/>
        </authorList>
    </citation>
    <scope>NUCLEOTIDE SEQUENCE [LARGE SCALE GENOMIC DNA]</scope>
    <source>
        <strain evidence="2 3">68-3-10</strain>
    </source>
</reference>
<name>A0A1Q9JKA5_9FIRM</name>
<comment type="caution">
    <text evidence="2">The sequence shown here is derived from an EMBL/GenBank/DDBJ whole genome shotgun (WGS) entry which is preliminary data.</text>
</comment>
<dbReference type="OrthoDB" id="2622285at2"/>
<evidence type="ECO:0000313" key="2">
    <source>
        <dbReference type="EMBL" id="OLR56650.1"/>
    </source>
</evidence>
<dbReference type="STRING" id="1261640.BHK98_11570"/>
<organism evidence="2 3">
    <name type="scientific">Hornefia porci</name>
    <dbReference type="NCBI Taxonomy" id="2652292"/>
    <lineage>
        <taxon>Bacteria</taxon>
        <taxon>Bacillati</taxon>
        <taxon>Bacillota</taxon>
        <taxon>Clostridia</taxon>
        <taxon>Peptostreptococcales</taxon>
        <taxon>Anaerovoracaceae</taxon>
        <taxon>Hornefia</taxon>
    </lineage>
</organism>
<gene>
    <name evidence="2" type="ORF">BHK98_11570</name>
</gene>
<dbReference type="AlphaFoldDB" id="A0A1Q9JKA5"/>
<accession>A0A1Q9JKA5</accession>
<dbReference type="SUPFAM" id="SSF46689">
    <property type="entry name" value="Homeodomain-like"/>
    <property type="match status" value="1"/>
</dbReference>
<dbReference type="GO" id="GO:0003677">
    <property type="term" value="F:DNA binding"/>
    <property type="evidence" value="ECO:0007669"/>
    <property type="project" value="InterPro"/>
</dbReference>
<dbReference type="Gene3D" id="1.10.10.60">
    <property type="entry name" value="Homeodomain-like"/>
    <property type="match status" value="1"/>
</dbReference>
<sequence>MKYDKEFKLQALELADEIGVKAAAEQLGIKYYTLADWRRQRKAHGEESFVGSGNKMIPLSEKDRRIKELEAELRETRRANDILKEALGFSHKAGRSESPETL</sequence>
<keyword evidence="1" id="KW-0175">Coiled coil</keyword>
<dbReference type="InterPro" id="IPR009057">
    <property type="entry name" value="Homeodomain-like_sf"/>
</dbReference>
<evidence type="ECO:0000256" key="1">
    <source>
        <dbReference type="SAM" id="Coils"/>
    </source>
</evidence>
<dbReference type="Proteomes" id="UP000187404">
    <property type="component" value="Unassembled WGS sequence"/>
</dbReference>
<dbReference type="RefSeq" id="WP_075714428.1">
    <property type="nucleotide sequence ID" value="NZ_MJIE01000001.1"/>
</dbReference>
<proteinExistence type="predicted"/>
<dbReference type="Pfam" id="PF01527">
    <property type="entry name" value="HTH_Tnp_1"/>
    <property type="match status" value="1"/>
</dbReference>
<dbReference type="GO" id="GO:0004803">
    <property type="term" value="F:transposase activity"/>
    <property type="evidence" value="ECO:0007669"/>
    <property type="project" value="InterPro"/>
</dbReference>
<feature type="coiled-coil region" evidence="1">
    <location>
        <begin position="59"/>
        <end position="86"/>
    </location>
</feature>
<protein>
    <submittedName>
        <fullName evidence="2">Transposase</fullName>
    </submittedName>
</protein>
<dbReference type="InterPro" id="IPR002514">
    <property type="entry name" value="Transposase_8"/>
</dbReference>
<evidence type="ECO:0000313" key="3">
    <source>
        <dbReference type="Proteomes" id="UP000187404"/>
    </source>
</evidence>